<evidence type="ECO:0000256" key="1">
    <source>
        <dbReference type="ARBA" id="ARBA00004255"/>
    </source>
</evidence>
<evidence type="ECO:0000256" key="10">
    <source>
        <dbReference type="ARBA" id="ARBA00023329"/>
    </source>
</evidence>
<evidence type="ECO:0000256" key="9">
    <source>
        <dbReference type="ARBA" id="ARBA00023136"/>
    </source>
</evidence>
<keyword evidence="4 11" id="KW-0813">Transport</keyword>
<evidence type="ECO:0000256" key="3">
    <source>
        <dbReference type="ARBA" id="ARBA00008827"/>
    </source>
</evidence>
<dbReference type="PIRSF" id="PIRSF016478">
    <property type="entry name" value="Coatomer_esu"/>
    <property type="match status" value="1"/>
</dbReference>
<dbReference type="InParanoid" id="A0A1V8TF23"/>
<dbReference type="GO" id="GO:0006888">
    <property type="term" value="P:endoplasmic reticulum to Golgi vesicle-mediated transport"/>
    <property type="evidence" value="ECO:0007669"/>
    <property type="project" value="TreeGrafter"/>
</dbReference>
<evidence type="ECO:0000313" key="12">
    <source>
        <dbReference type="EMBL" id="OQO09874.1"/>
    </source>
</evidence>
<evidence type="ECO:0000256" key="7">
    <source>
        <dbReference type="ARBA" id="ARBA00022927"/>
    </source>
</evidence>
<dbReference type="InterPro" id="IPR011990">
    <property type="entry name" value="TPR-like_helical_dom_sf"/>
</dbReference>
<dbReference type="OrthoDB" id="310217at2759"/>
<dbReference type="GO" id="GO:0000139">
    <property type="term" value="C:Golgi membrane"/>
    <property type="evidence" value="ECO:0007669"/>
    <property type="project" value="UniProtKB-SubCell"/>
</dbReference>
<organism evidence="12 13">
    <name type="scientific">Cryoendolithus antarcticus</name>
    <dbReference type="NCBI Taxonomy" id="1507870"/>
    <lineage>
        <taxon>Eukaryota</taxon>
        <taxon>Fungi</taxon>
        <taxon>Dikarya</taxon>
        <taxon>Ascomycota</taxon>
        <taxon>Pezizomycotina</taxon>
        <taxon>Dothideomycetes</taxon>
        <taxon>Dothideomycetidae</taxon>
        <taxon>Cladosporiales</taxon>
        <taxon>Cladosporiaceae</taxon>
        <taxon>Cryoendolithus</taxon>
    </lineage>
</organism>
<name>A0A1V8TF23_9PEZI</name>
<dbReference type="GO" id="GO:0006891">
    <property type="term" value="P:intra-Golgi vesicle-mediated transport"/>
    <property type="evidence" value="ECO:0007669"/>
    <property type="project" value="TreeGrafter"/>
</dbReference>
<evidence type="ECO:0000256" key="4">
    <source>
        <dbReference type="ARBA" id="ARBA00022448"/>
    </source>
</evidence>
<dbReference type="GO" id="GO:0005198">
    <property type="term" value="F:structural molecule activity"/>
    <property type="evidence" value="ECO:0007669"/>
    <property type="project" value="UniProtKB-UniRule"/>
</dbReference>
<evidence type="ECO:0000313" key="13">
    <source>
        <dbReference type="Proteomes" id="UP000192596"/>
    </source>
</evidence>
<dbReference type="AlphaFoldDB" id="A0A1V8TF23"/>
<dbReference type="Pfam" id="PF04733">
    <property type="entry name" value="Coatomer_E"/>
    <property type="match status" value="1"/>
</dbReference>
<proteinExistence type="inferred from homology"/>
<dbReference type="EMBL" id="NAJO01000009">
    <property type="protein sequence ID" value="OQO09874.1"/>
    <property type="molecule type" value="Genomic_DNA"/>
</dbReference>
<dbReference type="SUPFAM" id="SSF48452">
    <property type="entry name" value="TPR-like"/>
    <property type="match status" value="1"/>
</dbReference>
<evidence type="ECO:0000256" key="5">
    <source>
        <dbReference type="ARBA" id="ARBA00022490"/>
    </source>
</evidence>
<accession>A0A1V8TF23</accession>
<keyword evidence="6 11" id="KW-0931">ER-Golgi transport</keyword>
<keyword evidence="7 11" id="KW-0653">Protein transport</keyword>
<protein>
    <recommendedName>
        <fullName evidence="11">Coatomer subunit epsilon</fullName>
    </recommendedName>
</protein>
<comment type="function">
    <text evidence="11">The coatomer is a cytosolic protein complex that binds to dilysine motifs and reversibly associates with Golgi non-clathrin-coated vesicles, which further mediate biosynthetic protein transport from the ER, via the Golgi up to the trans Golgi network. The coatomer complex is required for budding from Golgi membranes, and is essential for the retrograde Golgi-to-ER transport of dilysine-tagged proteins.</text>
</comment>
<keyword evidence="10 11" id="KW-0968">Cytoplasmic vesicle</keyword>
<dbReference type="GO" id="GO:0030126">
    <property type="term" value="C:COPI vesicle coat"/>
    <property type="evidence" value="ECO:0007669"/>
    <property type="project" value="TreeGrafter"/>
</dbReference>
<gene>
    <name evidence="12" type="ORF">B0A48_04227</name>
</gene>
<keyword evidence="8 11" id="KW-0333">Golgi apparatus</keyword>
<sequence>MDPFSTDSELVNIHTAFTQAQYNLVLSDYEASSFSESNRLAVQVLQYRAQLALGQASQVLSTISASKASSSPDLAAVRSLALYLNGSEDDAATHAESLAEQHGSNVNVQVLAGTVLARAGKQEQALQLLAKHEGSLDAVALIVQIHLSQNRVDLAKKEAQSARAFAQDALGVNLCEAWVGMRTGGDAYQAAFYVFEELAQGTSTVSAASLIAQAVAELHLHRFEEAESALGQALALEPENETALVDKYVLDTITGKETTLPKDTELLEDLDAKREAFQQALSKYSPKFEA</sequence>
<dbReference type="STRING" id="1507870.A0A1V8TF23"/>
<keyword evidence="5 11" id="KW-0963">Cytoplasm</keyword>
<reference evidence="13" key="1">
    <citation type="submission" date="2017-03" db="EMBL/GenBank/DDBJ databases">
        <title>Genomes of endolithic fungi from Antarctica.</title>
        <authorList>
            <person name="Coleine C."/>
            <person name="Masonjones S."/>
            <person name="Stajich J.E."/>
        </authorList>
    </citation>
    <scope>NUCLEOTIDE SEQUENCE [LARGE SCALE GENOMIC DNA]</scope>
    <source>
        <strain evidence="13">CCFEE 5527</strain>
    </source>
</reference>
<evidence type="ECO:0000256" key="11">
    <source>
        <dbReference type="PIRNR" id="PIRNR016478"/>
    </source>
</evidence>
<dbReference type="PANTHER" id="PTHR10805">
    <property type="entry name" value="COATOMER SUBUNIT EPSILON"/>
    <property type="match status" value="1"/>
</dbReference>
<comment type="similarity">
    <text evidence="3 11">Belongs to the COPE family.</text>
</comment>
<dbReference type="Proteomes" id="UP000192596">
    <property type="component" value="Unassembled WGS sequence"/>
</dbReference>
<comment type="caution">
    <text evidence="12">The sequence shown here is derived from an EMBL/GenBank/DDBJ whole genome shotgun (WGS) entry which is preliminary data.</text>
</comment>
<dbReference type="InterPro" id="IPR006822">
    <property type="entry name" value="Coatomer_esu"/>
</dbReference>
<comment type="subcellular location">
    <subcellularLocation>
        <location evidence="2">Cytoplasmic vesicle</location>
        <location evidence="2">COPI-coated vesicle membrane</location>
        <topology evidence="2">Peripheral membrane protein</topology>
        <orientation evidence="2">Cytoplasmic side</orientation>
    </subcellularLocation>
    <subcellularLocation>
        <location evidence="1">Golgi apparatus membrane</location>
        <topology evidence="1">Peripheral membrane protein</topology>
        <orientation evidence="1">Cytoplasmic side</orientation>
    </subcellularLocation>
</comment>
<keyword evidence="9 11" id="KW-0472">Membrane</keyword>
<evidence type="ECO:0000256" key="8">
    <source>
        <dbReference type="ARBA" id="ARBA00023034"/>
    </source>
</evidence>
<dbReference type="PANTHER" id="PTHR10805:SF0">
    <property type="entry name" value="COATOMER SUBUNIT EPSILON"/>
    <property type="match status" value="1"/>
</dbReference>
<evidence type="ECO:0000256" key="2">
    <source>
        <dbReference type="ARBA" id="ARBA00004347"/>
    </source>
</evidence>
<keyword evidence="13" id="KW-1185">Reference proteome</keyword>
<dbReference type="GO" id="GO:0015031">
    <property type="term" value="P:protein transport"/>
    <property type="evidence" value="ECO:0007669"/>
    <property type="project" value="UniProtKB-UniRule"/>
</dbReference>
<evidence type="ECO:0000256" key="6">
    <source>
        <dbReference type="ARBA" id="ARBA00022892"/>
    </source>
</evidence>
<dbReference type="Gene3D" id="1.25.40.10">
    <property type="entry name" value="Tetratricopeptide repeat domain"/>
    <property type="match status" value="1"/>
</dbReference>
<dbReference type="GO" id="GO:0006890">
    <property type="term" value="P:retrograde vesicle-mediated transport, Golgi to endoplasmic reticulum"/>
    <property type="evidence" value="ECO:0007669"/>
    <property type="project" value="UniProtKB-UniRule"/>
</dbReference>